<dbReference type="AlphaFoldDB" id="A0A948W791"/>
<evidence type="ECO:0000256" key="1">
    <source>
        <dbReference type="ARBA" id="ARBA00005836"/>
    </source>
</evidence>
<dbReference type="GO" id="GO:0008237">
    <property type="term" value="F:metallopeptidase activity"/>
    <property type="evidence" value="ECO:0007669"/>
    <property type="project" value="InterPro"/>
</dbReference>
<protein>
    <recommendedName>
        <fullName evidence="3">Metalloprotease TldD/E C-terminal domain-containing protein</fullName>
    </recommendedName>
</protein>
<dbReference type="PANTHER" id="PTHR30624:SF4">
    <property type="entry name" value="METALLOPROTEASE TLDD"/>
    <property type="match status" value="1"/>
</dbReference>
<dbReference type="SUPFAM" id="SSF111283">
    <property type="entry name" value="Putative modulator of DNA gyrase, PmbA/TldD"/>
    <property type="match status" value="1"/>
</dbReference>
<evidence type="ECO:0000313" key="4">
    <source>
        <dbReference type="EMBL" id="MBU2692349.1"/>
    </source>
</evidence>
<dbReference type="EMBL" id="JAHJDP010000087">
    <property type="protein sequence ID" value="MBU2692349.1"/>
    <property type="molecule type" value="Genomic_DNA"/>
</dbReference>
<dbReference type="GO" id="GO:0006508">
    <property type="term" value="P:proteolysis"/>
    <property type="evidence" value="ECO:0007669"/>
    <property type="project" value="InterPro"/>
</dbReference>
<comment type="similarity">
    <text evidence="1">Belongs to the peptidase U62 family.</text>
</comment>
<dbReference type="PANTHER" id="PTHR30624">
    <property type="entry name" value="UNCHARACTERIZED PROTEIN TLDD AND PMBA"/>
    <property type="match status" value="1"/>
</dbReference>
<evidence type="ECO:0000313" key="5">
    <source>
        <dbReference type="Proteomes" id="UP000777784"/>
    </source>
</evidence>
<evidence type="ECO:0000259" key="3">
    <source>
        <dbReference type="Pfam" id="PF19289"/>
    </source>
</evidence>
<name>A0A948W791_UNCEI</name>
<dbReference type="Pfam" id="PF19289">
    <property type="entry name" value="PmbA_TldD_3rd"/>
    <property type="match status" value="1"/>
</dbReference>
<feature type="region of interest" description="Disordered" evidence="2">
    <location>
        <begin position="556"/>
        <end position="586"/>
    </location>
</feature>
<reference evidence="4" key="1">
    <citation type="submission" date="2021-05" db="EMBL/GenBank/DDBJ databases">
        <title>Energy efficiency and biological interactions define the core microbiome of deep oligotrophic groundwater.</title>
        <authorList>
            <person name="Mehrshad M."/>
            <person name="Lopez-Fernandez M."/>
            <person name="Bell E."/>
            <person name="Bernier-Latmani R."/>
            <person name="Bertilsson S."/>
            <person name="Dopson M."/>
        </authorList>
    </citation>
    <scope>NUCLEOTIDE SEQUENCE</scope>
    <source>
        <strain evidence="4">Modern_marine.mb.64</strain>
    </source>
</reference>
<proteinExistence type="inferred from homology"/>
<gene>
    <name evidence="4" type="ORF">KJ970_15610</name>
</gene>
<sequence length="586" mass="65424">MVRYLILAFAAGLLLLAPLFPAPLFSGQEAVAAAIPGTGILDILQTELTRSMDNLSSASEIPLYYLQYAVTEQCSFNLSMSNGGFEAPHAMHERFLDVDLRVGSMDLDNTHEIRGGNWRDNYDGRRVIYFPLDNDPGSIAAALWSETEYQYRKAQERYTKVLSNRQVMVEEEDLSNDFSPGEPHQFTEAISIAQYDEKYWRDVIGLAGRYFASVPFVKESQVRFSVQDNATYLVNSDGDRLQHGNHYHRLSLSIEGMAEDGMVLNRSHYYAAAAITNFPDAETIMADAERLVTELELLINAPMVEPYIGPAILRHRASGVFFHEIFGHRIEGHRQKSESEGQTFTKKVGQQILPEFISVYDDATLQQFNNDDLRGYYKFDDEGTPAERVTVVEKGVLKNFLTSRSPINNFPKSNGHGRRQAGYDVVARQGNLVIESERRVPYSELRAMLIEECKRQNKPYGLIFDDISGGFTMTGRGGPQAFKVNPLLVYRVHTDGRPDEVVRGVDIVGTPLTCFSKILMAAQDDAVFNGTCGAESGNVPVSAISPSLLVAEIEVEKRRKGQDRPPILPPPLLEGSKEESEGGEMP</sequence>
<dbReference type="InterPro" id="IPR036059">
    <property type="entry name" value="TldD/PmbA_sf"/>
</dbReference>
<evidence type="ECO:0000256" key="2">
    <source>
        <dbReference type="SAM" id="MobiDB-lite"/>
    </source>
</evidence>
<dbReference type="GO" id="GO:0005829">
    <property type="term" value="C:cytosol"/>
    <property type="evidence" value="ECO:0007669"/>
    <property type="project" value="TreeGrafter"/>
</dbReference>
<accession>A0A948W791</accession>
<dbReference type="InterPro" id="IPR045569">
    <property type="entry name" value="Metalloprtase-TldD/E_C"/>
</dbReference>
<comment type="caution">
    <text evidence="4">The sequence shown here is derived from an EMBL/GenBank/DDBJ whole genome shotgun (WGS) entry which is preliminary data.</text>
</comment>
<feature type="domain" description="Metalloprotease TldD/E C-terminal" evidence="3">
    <location>
        <begin position="310"/>
        <end position="556"/>
    </location>
</feature>
<organism evidence="4 5">
    <name type="scientific">Eiseniibacteriota bacterium</name>
    <dbReference type="NCBI Taxonomy" id="2212470"/>
    <lineage>
        <taxon>Bacteria</taxon>
        <taxon>Candidatus Eiseniibacteriota</taxon>
    </lineage>
</organism>
<dbReference type="Proteomes" id="UP000777784">
    <property type="component" value="Unassembled WGS sequence"/>
</dbReference>
<dbReference type="InterPro" id="IPR051463">
    <property type="entry name" value="Peptidase_U62_metallo"/>
</dbReference>